<dbReference type="EMBL" id="JH711585">
    <property type="protein sequence ID" value="EIW76979.1"/>
    <property type="molecule type" value="Genomic_DNA"/>
</dbReference>
<dbReference type="OrthoDB" id="10262962at2759"/>
<dbReference type="SUPFAM" id="SSF53254">
    <property type="entry name" value="Phosphoglycerate mutase-like"/>
    <property type="match status" value="1"/>
</dbReference>
<accession>A0A5M3MCM3</accession>
<dbReference type="Proteomes" id="UP000053558">
    <property type="component" value="Unassembled WGS sequence"/>
</dbReference>
<organism evidence="3 4">
    <name type="scientific">Coniophora puteana (strain RWD-64-598)</name>
    <name type="common">Brown rot fungus</name>
    <dbReference type="NCBI Taxonomy" id="741705"/>
    <lineage>
        <taxon>Eukaryota</taxon>
        <taxon>Fungi</taxon>
        <taxon>Dikarya</taxon>
        <taxon>Basidiomycota</taxon>
        <taxon>Agaricomycotina</taxon>
        <taxon>Agaricomycetes</taxon>
        <taxon>Agaricomycetidae</taxon>
        <taxon>Boletales</taxon>
        <taxon>Coniophorineae</taxon>
        <taxon>Coniophoraceae</taxon>
        <taxon>Coniophora</taxon>
    </lineage>
</organism>
<dbReference type="GeneID" id="19198850"/>
<dbReference type="AlphaFoldDB" id="A0A5M3MCM3"/>
<dbReference type="RefSeq" id="XP_007773283.1">
    <property type="nucleotide sequence ID" value="XM_007775093.1"/>
</dbReference>
<dbReference type="InterPro" id="IPR029033">
    <property type="entry name" value="His_PPase_superfam"/>
</dbReference>
<comment type="caution">
    <text evidence="3">The sequence shown here is derived from an EMBL/GenBank/DDBJ whole genome shotgun (WGS) entry which is preliminary data.</text>
</comment>
<dbReference type="InterPro" id="IPR000560">
    <property type="entry name" value="His_Pase_clade-2"/>
</dbReference>
<feature type="chain" id="PRO_5024298401" evidence="2">
    <location>
        <begin position="30"/>
        <end position="458"/>
    </location>
</feature>
<dbReference type="Gene3D" id="3.40.50.1240">
    <property type="entry name" value="Phosphoglycerate mutase-like"/>
    <property type="match status" value="1"/>
</dbReference>
<evidence type="ECO:0000313" key="4">
    <source>
        <dbReference type="Proteomes" id="UP000053558"/>
    </source>
</evidence>
<dbReference type="OMA" id="DWEWNYY"/>
<protein>
    <submittedName>
        <fullName evidence="3">Phosphoglycerate mutase-like protein</fullName>
    </submittedName>
</protein>
<name>A0A5M3MCM3_CONPW</name>
<dbReference type="PANTHER" id="PTHR11567">
    <property type="entry name" value="ACID PHOSPHATASE-RELATED"/>
    <property type="match status" value="1"/>
</dbReference>
<dbReference type="InterPro" id="IPR050645">
    <property type="entry name" value="Histidine_acid_phosphatase"/>
</dbReference>
<dbReference type="GO" id="GO:0016791">
    <property type="term" value="F:phosphatase activity"/>
    <property type="evidence" value="ECO:0007669"/>
    <property type="project" value="TreeGrafter"/>
</dbReference>
<reference evidence="4" key="1">
    <citation type="journal article" date="2012" name="Science">
        <title>The Paleozoic origin of enzymatic lignin decomposition reconstructed from 31 fungal genomes.</title>
        <authorList>
            <person name="Floudas D."/>
            <person name="Binder M."/>
            <person name="Riley R."/>
            <person name="Barry K."/>
            <person name="Blanchette R.A."/>
            <person name="Henrissat B."/>
            <person name="Martinez A.T."/>
            <person name="Otillar R."/>
            <person name="Spatafora J.W."/>
            <person name="Yadav J.S."/>
            <person name="Aerts A."/>
            <person name="Benoit I."/>
            <person name="Boyd A."/>
            <person name="Carlson A."/>
            <person name="Copeland A."/>
            <person name="Coutinho P.M."/>
            <person name="de Vries R.P."/>
            <person name="Ferreira P."/>
            <person name="Findley K."/>
            <person name="Foster B."/>
            <person name="Gaskell J."/>
            <person name="Glotzer D."/>
            <person name="Gorecki P."/>
            <person name="Heitman J."/>
            <person name="Hesse C."/>
            <person name="Hori C."/>
            <person name="Igarashi K."/>
            <person name="Jurgens J.A."/>
            <person name="Kallen N."/>
            <person name="Kersten P."/>
            <person name="Kohler A."/>
            <person name="Kuees U."/>
            <person name="Kumar T.K.A."/>
            <person name="Kuo A."/>
            <person name="LaButti K."/>
            <person name="Larrondo L.F."/>
            <person name="Lindquist E."/>
            <person name="Ling A."/>
            <person name="Lombard V."/>
            <person name="Lucas S."/>
            <person name="Lundell T."/>
            <person name="Martin R."/>
            <person name="McLaughlin D.J."/>
            <person name="Morgenstern I."/>
            <person name="Morin E."/>
            <person name="Murat C."/>
            <person name="Nagy L.G."/>
            <person name="Nolan M."/>
            <person name="Ohm R.A."/>
            <person name="Patyshakuliyeva A."/>
            <person name="Rokas A."/>
            <person name="Ruiz-Duenas F.J."/>
            <person name="Sabat G."/>
            <person name="Salamov A."/>
            <person name="Samejima M."/>
            <person name="Schmutz J."/>
            <person name="Slot J.C."/>
            <person name="St John F."/>
            <person name="Stenlid J."/>
            <person name="Sun H."/>
            <person name="Sun S."/>
            <person name="Syed K."/>
            <person name="Tsang A."/>
            <person name="Wiebenga A."/>
            <person name="Young D."/>
            <person name="Pisabarro A."/>
            <person name="Eastwood D.C."/>
            <person name="Martin F."/>
            <person name="Cullen D."/>
            <person name="Grigoriev I.V."/>
            <person name="Hibbett D.S."/>
        </authorList>
    </citation>
    <scope>NUCLEOTIDE SEQUENCE [LARGE SCALE GENOMIC DNA]</scope>
    <source>
        <strain evidence="4">RWD-64-598 SS2</strain>
    </source>
</reference>
<keyword evidence="4" id="KW-1185">Reference proteome</keyword>
<proteinExistence type="inferred from homology"/>
<dbReference type="KEGG" id="cput:CONPUDRAFT_110732"/>
<dbReference type="Pfam" id="PF00328">
    <property type="entry name" value="His_Phos_2"/>
    <property type="match status" value="1"/>
</dbReference>
<evidence type="ECO:0000256" key="1">
    <source>
        <dbReference type="ARBA" id="ARBA00005375"/>
    </source>
</evidence>
<gene>
    <name evidence="3" type="ORF">CONPUDRAFT_110732</name>
</gene>
<dbReference type="PANTHER" id="PTHR11567:SF195">
    <property type="entry name" value="ACID PHOSPHATASE, PUTATIVE (AFU_ORTHOLOGUE AFUA_3G14570)-RELATED"/>
    <property type="match status" value="1"/>
</dbReference>
<comment type="similarity">
    <text evidence="1">Belongs to the histidine acid phosphatase family.</text>
</comment>
<keyword evidence="2" id="KW-0732">Signal</keyword>
<evidence type="ECO:0000256" key="2">
    <source>
        <dbReference type="SAM" id="SignalP"/>
    </source>
</evidence>
<evidence type="ECO:0000313" key="3">
    <source>
        <dbReference type="EMBL" id="EIW76979.1"/>
    </source>
</evidence>
<sequence length="458" mass="51153">MVNFSWRGSCLPPAILVLFAQAGIPRVLADALNTSTTIGIYNTSHTPSNLPWDTYNYCNGPHVNAAYYVLPESHTPGVKGSTLVYVNSMMRHHKRTPDNLYPSERALNPPSGWNCTDFIQMEYAGGAAQVYHETVIPSWHPFASQIWAGSCDEGHLTVEGLADAIQHGKDFWSVYHDTLGFLDNVSEDELYVHATYELLTQQVASGVLYGMNPTTVDRRVPIYAQPELIDAFVPAYACPAADAIRTAYQSVPAWSDHLVQHQALQDHLAEMLGVQGISAWLSWYDHFFDTFTSRTCNDHPLPCNASGACVTWEEAETVFGIGDWEYNYIWNAAQNASTYNSLTFSVAFEELSMNFKRFRAGNETHKMRFYVAHDGSMIRLMSGLGFGKVAPLRWPELGSEIVMEVWRDASADQHVRVMFQGTPFPSLEWVPLNDFISLLDASVVQNVFETCNTSSSSS</sequence>
<feature type="signal peptide" evidence="2">
    <location>
        <begin position="1"/>
        <end position="29"/>
    </location>
</feature>